<organism evidence="7 8">
    <name type="scientific">Polaribacter porphyrae</name>
    <dbReference type="NCBI Taxonomy" id="1137780"/>
    <lineage>
        <taxon>Bacteria</taxon>
        <taxon>Pseudomonadati</taxon>
        <taxon>Bacteroidota</taxon>
        <taxon>Flavobacteriia</taxon>
        <taxon>Flavobacteriales</taxon>
        <taxon>Flavobacteriaceae</taxon>
    </lineage>
</organism>
<feature type="binding site" evidence="6">
    <location>
        <position position="165"/>
    </location>
    <ligand>
        <name>substrate</name>
    </ligand>
</feature>
<dbReference type="Proteomes" id="UP000238882">
    <property type="component" value="Unassembled WGS sequence"/>
</dbReference>
<proteinExistence type="inferred from homology"/>
<evidence type="ECO:0000256" key="2">
    <source>
        <dbReference type="ARBA" id="ARBA00011881"/>
    </source>
</evidence>
<comment type="caution">
    <text evidence="7">The sequence shown here is derived from an EMBL/GenBank/DDBJ whole genome shotgun (WGS) entry which is preliminary data.</text>
</comment>
<evidence type="ECO:0000256" key="1">
    <source>
        <dbReference type="ARBA" id="ARBA00011076"/>
    </source>
</evidence>
<evidence type="ECO:0000256" key="6">
    <source>
        <dbReference type="HAMAP-Rule" id="MF_00313"/>
    </source>
</evidence>
<dbReference type="HAMAP" id="MF_00313">
    <property type="entry name" value="Glutaminase"/>
    <property type="match status" value="1"/>
</dbReference>
<dbReference type="RefSeq" id="WP_105017353.1">
    <property type="nucleotide sequence ID" value="NZ_MSCN01000001.1"/>
</dbReference>
<dbReference type="FunFam" id="3.40.710.10:FF:000005">
    <property type="entry name" value="Glutaminase"/>
    <property type="match status" value="1"/>
</dbReference>
<feature type="binding site" evidence="6">
    <location>
        <position position="259"/>
    </location>
    <ligand>
        <name>substrate</name>
    </ligand>
</feature>
<dbReference type="NCBIfam" id="NF002133">
    <property type="entry name" value="PRK00971.1-2"/>
    <property type="match status" value="1"/>
</dbReference>
<evidence type="ECO:0000256" key="5">
    <source>
        <dbReference type="ARBA" id="ARBA00049534"/>
    </source>
</evidence>
<dbReference type="Pfam" id="PF04960">
    <property type="entry name" value="Glutaminase"/>
    <property type="match status" value="1"/>
</dbReference>
<dbReference type="OrthoDB" id="9788822at2"/>
<dbReference type="EMBL" id="MSCN01000001">
    <property type="protein sequence ID" value="PQJ80746.1"/>
    <property type="molecule type" value="Genomic_DNA"/>
</dbReference>
<dbReference type="InterPro" id="IPR012338">
    <property type="entry name" value="Beta-lactam/transpept-like"/>
</dbReference>
<dbReference type="InterPro" id="IPR015868">
    <property type="entry name" value="Glutaminase"/>
</dbReference>
<feature type="binding site" evidence="6">
    <location>
        <position position="241"/>
    </location>
    <ligand>
        <name>substrate</name>
    </ligand>
</feature>
<keyword evidence="8" id="KW-1185">Reference proteome</keyword>
<evidence type="ECO:0000256" key="4">
    <source>
        <dbReference type="ARBA" id="ARBA00022801"/>
    </source>
</evidence>
<dbReference type="NCBIfam" id="TIGR03814">
    <property type="entry name" value="Gln_ase"/>
    <property type="match status" value="1"/>
</dbReference>
<keyword evidence="6" id="KW-0007">Acetylation</keyword>
<keyword evidence="4 6" id="KW-0378">Hydrolase</keyword>
<dbReference type="PANTHER" id="PTHR12544">
    <property type="entry name" value="GLUTAMINASE"/>
    <property type="match status" value="1"/>
</dbReference>
<protein>
    <recommendedName>
        <fullName evidence="3 6">Glutaminase</fullName>
        <ecNumber evidence="3 6">3.5.1.2</ecNumber>
    </recommendedName>
</protein>
<name>A0A2S7WTF3_9FLAO</name>
<gene>
    <name evidence="6" type="primary">glsA</name>
    <name evidence="7" type="ORF">BTO18_16900</name>
</gene>
<comment type="catalytic activity">
    <reaction evidence="5 6">
        <text>L-glutamine + H2O = L-glutamate + NH4(+)</text>
        <dbReference type="Rhea" id="RHEA:15889"/>
        <dbReference type="ChEBI" id="CHEBI:15377"/>
        <dbReference type="ChEBI" id="CHEBI:28938"/>
        <dbReference type="ChEBI" id="CHEBI:29985"/>
        <dbReference type="ChEBI" id="CHEBI:58359"/>
        <dbReference type="EC" id="3.5.1.2"/>
    </reaction>
</comment>
<reference evidence="7 8" key="1">
    <citation type="submission" date="2016-12" db="EMBL/GenBank/DDBJ databases">
        <title>Trade-off between light-utilization and light-protection in marine flavobacteria.</title>
        <authorList>
            <person name="Kumagai Y."/>
            <person name="Yoshizawa S."/>
            <person name="Kogure K."/>
            <person name="Iwasaki W."/>
        </authorList>
    </citation>
    <scope>NUCLEOTIDE SEQUENCE [LARGE SCALE GENOMIC DNA]</scope>
    <source>
        <strain evidence="7 8">NBRC 108759</strain>
    </source>
</reference>
<dbReference type="EC" id="3.5.1.2" evidence="3 6"/>
<feature type="binding site" evidence="6">
    <location>
        <position position="114"/>
    </location>
    <ligand>
        <name>substrate</name>
    </ligand>
</feature>
<dbReference type="SUPFAM" id="SSF56601">
    <property type="entry name" value="beta-lactamase/transpeptidase-like"/>
    <property type="match status" value="1"/>
</dbReference>
<dbReference type="GO" id="GO:0006543">
    <property type="term" value="P:L-glutamine catabolic process"/>
    <property type="evidence" value="ECO:0007669"/>
    <property type="project" value="TreeGrafter"/>
</dbReference>
<dbReference type="GO" id="GO:0006537">
    <property type="term" value="P:glutamate biosynthetic process"/>
    <property type="evidence" value="ECO:0007669"/>
    <property type="project" value="TreeGrafter"/>
</dbReference>
<evidence type="ECO:0000256" key="3">
    <source>
        <dbReference type="ARBA" id="ARBA00012918"/>
    </source>
</evidence>
<sequence>MKSYHEIIETTYKEVKKTKDKGKIATYIPELGNVSSDNFGASISTIDDKTFGVGNCDEKFSIQSISKILTLTLAYKLEGEKLWERVDVEPSGNPFNSLQQLDADKGKPRNPFINAGAIVICDVLVSRLENPKEDFLKFCREVADNDTINYCEKVAQSEKETGFRNFALCNFIKSFDNIKNDVDKVLDFYFYTCSLEMSCKELSETFLYLTEDNFSTCKGNRVLSKSEAKRVNAIMLTCGFYDESGEFAFRVGLPGKSGVGGGIIAIHPNEYCIAVWSPKLNPKGNSYKGMLFLEKFTSATTSSIF</sequence>
<comment type="similarity">
    <text evidence="1 6">Belongs to the glutaminase family.</text>
</comment>
<feature type="binding site" evidence="6">
    <location>
        <position position="158"/>
    </location>
    <ligand>
        <name>substrate</name>
    </ligand>
</feature>
<evidence type="ECO:0000313" key="7">
    <source>
        <dbReference type="EMBL" id="PQJ80746.1"/>
    </source>
</evidence>
<feature type="binding site" evidence="6">
    <location>
        <position position="189"/>
    </location>
    <ligand>
        <name>substrate</name>
    </ligand>
</feature>
<accession>A0A2S7WTF3</accession>
<comment type="subunit">
    <text evidence="2 6">Homotetramer.</text>
</comment>
<dbReference type="Gene3D" id="3.40.710.10">
    <property type="entry name" value="DD-peptidase/beta-lactamase superfamily"/>
    <property type="match status" value="1"/>
</dbReference>
<dbReference type="PANTHER" id="PTHR12544:SF29">
    <property type="entry name" value="GLUTAMINASE"/>
    <property type="match status" value="1"/>
</dbReference>
<dbReference type="AlphaFoldDB" id="A0A2S7WTF3"/>
<feature type="binding site" evidence="6">
    <location>
        <position position="64"/>
    </location>
    <ligand>
        <name>substrate</name>
    </ligand>
</feature>
<evidence type="ECO:0000313" key="8">
    <source>
        <dbReference type="Proteomes" id="UP000238882"/>
    </source>
</evidence>
<dbReference type="GO" id="GO:0004359">
    <property type="term" value="F:glutaminase activity"/>
    <property type="evidence" value="ECO:0007669"/>
    <property type="project" value="UniProtKB-UniRule"/>
</dbReference>